<gene>
    <name evidence="2" type="ORF">EST35_0185</name>
</gene>
<proteinExistence type="predicted"/>
<dbReference type="EMBL" id="MK797984">
    <property type="protein sequence ID" value="QCG76066.1"/>
    <property type="molecule type" value="Genomic_DNA"/>
</dbReference>
<protein>
    <submittedName>
        <fullName evidence="2">Uncharacterized protein</fullName>
    </submittedName>
</protein>
<feature type="region of interest" description="Disordered" evidence="1">
    <location>
        <begin position="123"/>
        <end position="143"/>
    </location>
</feature>
<keyword evidence="3" id="KW-1185">Reference proteome</keyword>
<dbReference type="Proteomes" id="UP000316733">
    <property type="component" value="Segment"/>
</dbReference>
<evidence type="ECO:0000313" key="2">
    <source>
        <dbReference type="EMBL" id="QCG76066.1"/>
    </source>
</evidence>
<evidence type="ECO:0000256" key="1">
    <source>
        <dbReference type="SAM" id="MobiDB-lite"/>
    </source>
</evidence>
<evidence type="ECO:0000313" key="3">
    <source>
        <dbReference type="Proteomes" id="UP000316733"/>
    </source>
</evidence>
<organism evidence="2 3">
    <name type="scientific">Pseudomonas phage vB_PaeM_PA5oct</name>
    <dbReference type="NCBI Taxonomy" id="2163605"/>
    <lineage>
        <taxon>Viruses</taxon>
        <taxon>Duplodnaviria</taxon>
        <taxon>Heunggongvirae</taxon>
        <taxon>Uroviricota</taxon>
        <taxon>Caudoviricetes</taxon>
        <taxon>Arenbergviridae</taxon>
        <taxon>Wroclawvirus</taxon>
        <taxon>Wroclawvirus PA5oct</taxon>
    </lineage>
</organism>
<reference evidence="3" key="1">
    <citation type="journal article" date="2020" name="bioRxiv">
        <title>Integrative omics analysis of Pseudomonas aeruginosa virus PA5oct highlights the molecular complexity of jumbo phages.</title>
        <authorList>
            <person name="Lood C."/>
            <person name="Danis-Wlodarczyk K."/>
            <person name="Blasdel B.G."/>
            <person name="Jang H.B."/>
            <person name="Vandenheuvel D."/>
            <person name="Briers Y."/>
            <person name="Noben J.-P."/>
            <person name="van Noort V."/>
            <person name="Drulis-Kawa Z."/>
            <person name="Lavigne R."/>
        </authorList>
    </citation>
    <scope>NUCLEOTIDE SEQUENCE [LARGE SCALE GENOMIC DNA]</scope>
</reference>
<sequence>MIFLNKVKFFAKVPYEPAGKATILSQISNRKFNVEVGKCTGRCVLTNQTDPSLLKEFEICGLVEIDGVIYPTLKIEEVRVVVYDGPAHFKEFEWDACKDFSKIEEKPTNKAIVSNETTVINNESKTEHAADEIKPVASKKRKK</sequence>
<name>A0A4Y5JTN1_9CAUD</name>
<feature type="compositionally biased region" description="Basic and acidic residues" evidence="1">
    <location>
        <begin position="124"/>
        <end position="134"/>
    </location>
</feature>
<accession>A0A4Y5JTN1</accession>